<evidence type="ECO:0000256" key="10">
    <source>
        <dbReference type="PIRSR" id="PIRSR604061-50"/>
    </source>
</evidence>
<dbReference type="Proteomes" id="UP000694551">
    <property type="component" value="Unplaced"/>
</dbReference>
<dbReference type="AlphaFoldDB" id="A0A8D0FP95"/>
<feature type="transmembrane region" description="Helical" evidence="12">
    <location>
        <begin position="132"/>
        <end position="155"/>
    </location>
</feature>
<feature type="transmembrane region" description="Helical" evidence="12">
    <location>
        <begin position="98"/>
        <end position="120"/>
    </location>
</feature>
<keyword evidence="7 11" id="KW-0675">Receptor</keyword>
<keyword evidence="3 11" id="KW-0812">Transmembrane</keyword>
<dbReference type="InterPro" id="IPR017452">
    <property type="entry name" value="GPCR_Rhodpsn_7TM"/>
</dbReference>
<dbReference type="Gene3D" id="1.20.1070.10">
    <property type="entry name" value="Rhodopsin 7-helix transmembrane proteins"/>
    <property type="match status" value="1"/>
</dbReference>
<proteinExistence type="inferred from homology"/>
<feature type="transmembrane region" description="Helical" evidence="12">
    <location>
        <begin position="336"/>
        <end position="354"/>
    </location>
</feature>
<evidence type="ECO:0000313" key="15">
    <source>
        <dbReference type="Proteomes" id="UP000694551"/>
    </source>
</evidence>
<dbReference type="PROSITE" id="PS00237">
    <property type="entry name" value="G_PROTEIN_RECEP_F1_1"/>
    <property type="match status" value="1"/>
</dbReference>
<dbReference type="InterPro" id="IPR000276">
    <property type="entry name" value="GPCR_Rhodpsn"/>
</dbReference>
<dbReference type="PRINTS" id="PR01525">
    <property type="entry name" value="EDG5RECEPTOR"/>
</dbReference>
<keyword evidence="4 12" id="KW-1133">Transmembrane helix</keyword>
<dbReference type="CDD" id="cd15347">
    <property type="entry name" value="7tmA_S1PR2_Edg5"/>
    <property type="match status" value="1"/>
</dbReference>
<dbReference type="GO" id="GO:0038036">
    <property type="term" value="F:sphingosine-1-phosphate receptor activity"/>
    <property type="evidence" value="ECO:0007669"/>
    <property type="project" value="InterPro"/>
</dbReference>
<dbReference type="PRINTS" id="PR00237">
    <property type="entry name" value="GPCRRHODOPSN"/>
</dbReference>
<dbReference type="PROSITE" id="PS50262">
    <property type="entry name" value="G_PROTEIN_RECEP_F1_2"/>
    <property type="match status" value="1"/>
</dbReference>
<keyword evidence="10" id="KW-1015">Disulfide bond</keyword>
<sequence length="414" mass="45469">MCPQMCPCPSAPFHFPAVGATPAPSPPRLFHPAGLRSPASPAPWPGSAEIGGTGGERCHGRRGTMGSIYKEYFNTEKIREHYNYTKEGSESSPTTSRWVVSILIVVLCCFIVLENLLVLISVCRNKKFHSAMYIFIGNLAFSDLLAGLAFMANILLSGATTFNLTPVQWFVREGTAFATLAASVFSLLAIAIERHVAITKVKVYSSDKNCRMVLLIGACWVIAAAIGSLPIMGWNCMSDLRDCSTVLPLYSKRYVLFVITIFTLILLTIVGLYSRIYCIVRSSHAEIATAQTLALLKTVTIVLGAFIVCWLPAFIILLMDASCPVRACRILYKANYFFAFATLNSAANPIIYTLRSKDMRREFLRVLCCCGAGHRDQPPGRCGLPLRTSSSLDRCTPKYELPTSPITRECTTSV</sequence>
<evidence type="ECO:0000256" key="11">
    <source>
        <dbReference type="RuleBase" id="RU000688"/>
    </source>
</evidence>
<evidence type="ECO:0000256" key="2">
    <source>
        <dbReference type="ARBA" id="ARBA00022475"/>
    </source>
</evidence>
<dbReference type="PRINTS" id="PR01523">
    <property type="entry name" value="S1PRECEPTOR"/>
</dbReference>
<feature type="disulfide bond" evidence="10">
    <location>
        <begin position="236"/>
        <end position="243"/>
    </location>
</feature>
<keyword evidence="5 11" id="KW-0297">G-protein coupled receptor</keyword>
<evidence type="ECO:0000313" key="14">
    <source>
        <dbReference type="Ensembl" id="ENSSOCP00000020028.1"/>
    </source>
</evidence>
<reference evidence="14" key="1">
    <citation type="submission" date="2025-08" db="UniProtKB">
        <authorList>
            <consortium name="Ensembl"/>
        </authorList>
    </citation>
    <scope>IDENTIFICATION</scope>
</reference>
<comment type="similarity">
    <text evidence="11">Belongs to the G-protein coupled receptor 1 family.</text>
</comment>
<dbReference type="SUPFAM" id="SSF81321">
    <property type="entry name" value="Family A G protein-coupled receptor-like"/>
    <property type="match status" value="1"/>
</dbReference>
<feature type="disulfide bond" evidence="10">
    <location>
        <begin position="323"/>
        <end position="328"/>
    </location>
</feature>
<keyword evidence="9 11" id="KW-0807">Transducer</keyword>
<protein>
    <submittedName>
        <fullName evidence="14">Sphingosine-1-phosphate receptor 2</fullName>
    </submittedName>
</protein>
<evidence type="ECO:0000256" key="4">
    <source>
        <dbReference type="ARBA" id="ARBA00022989"/>
    </source>
</evidence>
<dbReference type="SMART" id="SM01381">
    <property type="entry name" value="7TM_GPCR_Srsx"/>
    <property type="match status" value="1"/>
</dbReference>
<keyword evidence="8" id="KW-0325">Glycoprotein</keyword>
<feature type="transmembrane region" description="Helical" evidence="12">
    <location>
        <begin position="213"/>
        <end position="234"/>
    </location>
</feature>
<organism evidence="14 15">
    <name type="scientific">Strix occidentalis caurina</name>
    <name type="common">northern spotted owl</name>
    <dbReference type="NCBI Taxonomy" id="311401"/>
    <lineage>
        <taxon>Eukaryota</taxon>
        <taxon>Metazoa</taxon>
        <taxon>Chordata</taxon>
        <taxon>Craniata</taxon>
        <taxon>Vertebrata</taxon>
        <taxon>Euteleostomi</taxon>
        <taxon>Archelosauria</taxon>
        <taxon>Archosauria</taxon>
        <taxon>Dinosauria</taxon>
        <taxon>Saurischia</taxon>
        <taxon>Theropoda</taxon>
        <taxon>Coelurosauria</taxon>
        <taxon>Aves</taxon>
        <taxon>Neognathae</taxon>
        <taxon>Neoaves</taxon>
        <taxon>Telluraves</taxon>
        <taxon>Strigiformes</taxon>
        <taxon>Strigidae</taxon>
        <taxon>Strix</taxon>
    </lineage>
</organism>
<feature type="transmembrane region" description="Helical" evidence="12">
    <location>
        <begin position="294"/>
        <end position="316"/>
    </location>
</feature>
<feature type="transmembrane region" description="Helical" evidence="12">
    <location>
        <begin position="175"/>
        <end position="192"/>
    </location>
</feature>
<feature type="transmembrane region" description="Helical" evidence="12">
    <location>
        <begin position="254"/>
        <end position="273"/>
    </location>
</feature>
<keyword evidence="15" id="KW-1185">Reference proteome</keyword>
<evidence type="ECO:0000256" key="3">
    <source>
        <dbReference type="ARBA" id="ARBA00022692"/>
    </source>
</evidence>
<evidence type="ECO:0000256" key="5">
    <source>
        <dbReference type="ARBA" id="ARBA00023040"/>
    </source>
</evidence>
<evidence type="ECO:0000256" key="1">
    <source>
        <dbReference type="ARBA" id="ARBA00004651"/>
    </source>
</evidence>
<keyword evidence="2" id="KW-1003">Cell membrane</keyword>
<accession>A0A8D0FP95</accession>
<dbReference type="InterPro" id="IPR004061">
    <property type="entry name" value="S1P_rcpt"/>
</dbReference>
<evidence type="ECO:0000256" key="8">
    <source>
        <dbReference type="ARBA" id="ARBA00023180"/>
    </source>
</evidence>
<keyword evidence="6 12" id="KW-0472">Membrane</keyword>
<comment type="subcellular location">
    <subcellularLocation>
        <location evidence="1">Cell membrane</location>
        <topology evidence="1">Multi-pass membrane protein</topology>
    </subcellularLocation>
</comment>
<dbReference type="GO" id="GO:0005886">
    <property type="term" value="C:plasma membrane"/>
    <property type="evidence" value="ECO:0007669"/>
    <property type="project" value="UniProtKB-SubCell"/>
</dbReference>
<evidence type="ECO:0000256" key="7">
    <source>
        <dbReference type="ARBA" id="ARBA00023170"/>
    </source>
</evidence>
<name>A0A8D0FP95_STROC</name>
<dbReference type="PANTHER" id="PTHR22750">
    <property type="entry name" value="G-PROTEIN COUPLED RECEPTOR"/>
    <property type="match status" value="1"/>
</dbReference>
<dbReference type="FunFam" id="1.20.1070.10:FF:000098">
    <property type="entry name" value="Sphingosine 1-phosphate receptor 1"/>
    <property type="match status" value="1"/>
</dbReference>
<evidence type="ECO:0000256" key="6">
    <source>
        <dbReference type="ARBA" id="ARBA00023136"/>
    </source>
</evidence>
<feature type="domain" description="G-protein coupled receptors family 1 profile" evidence="13">
    <location>
        <begin position="114"/>
        <end position="352"/>
    </location>
</feature>
<dbReference type="Ensembl" id="ENSSOCT00000020535.1">
    <property type="protein sequence ID" value="ENSSOCP00000020028.1"/>
    <property type="gene ID" value="ENSSOCG00000014988.1"/>
</dbReference>
<evidence type="ECO:0000256" key="12">
    <source>
        <dbReference type="SAM" id="Phobius"/>
    </source>
</evidence>
<reference evidence="14" key="2">
    <citation type="submission" date="2025-09" db="UniProtKB">
        <authorList>
            <consortium name="Ensembl"/>
        </authorList>
    </citation>
    <scope>IDENTIFICATION</scope>
</reference>
<evidence type="ECO:0000259" key="13">
    <source>
        <dbReference type="PROSITE" id="PS50262"/>
    </source>
</evidence>
<dbReference type="Pfam" id="PF00001">
    <property type="entry name" value="7tm_1"/>
    <property type="match status" value="1"/>
</dbReference>
<evidence type="ECO:0000256" key="9">
    <source>
        <dbReference type="ARBA" id="ARBA00023224"/>
    </source>
</evidence>
<dbReference type="InterPro" id="IPR004063">
    <property type="entry name" value="EDG5_rcpt"/>
</dbReference>